<dbReference type="EMBL" id="CP047650">
    <property type="protein sequence ID" value="QHI99857.1"/>
    <property type="molecule type" value="Genomic_DNA"/>
</dbReference>
<keyword evidence="3" id="KW-1185">Reference proteome</keyword>
<evidence type="ECO:0000256" key="1">
    <source>
        <dbReference type="SAM" id="MobiDB-lite"/>
    </source>
</evidence>
<organism evidence="2 3">
    <name type="scientific">Xylophilus rhododendri</name>
    <dbReference type="NCBI Taxonomy" id="2697032"/>
    <lineage>
        <taxon>Bacteria</taxon>
        <taxon>Pseudomonadati</taxon>
        <taxon>Pseudomonadota</taxon>
        <taxon>Betaproteobacteria</taxon>
        <taxon>Burkholderiales</taxon>
        <taxon>Xylophilus</taxon>
    </lineage>
</organism>
<protein>
    <submittedName>
        <fullName evidence="2">Uncharacterized protein</fullName>
    </submittedName>
</protein>
<name>A0A857J815_9BURK</name>
<dbReference type="AlphaFoldDB" id="A0A857J815"/>
<dbReference type="Proteomes" id="UP000464787">
    <property type="component" value="Chromosome"/>
</dbReference>
<feature type="region of interest" description="Disordered" evidence="1">
    <location>
        <begin position="1"/>
        <end position="66"/>
    </location>
</feature>
<accession>A0A857J815</accession>
<evidence type="ECO:0000313" key="2">
    <source>
        <dbReference type="EMBL" id="QHI99857.1"/>
    </source>
</evidence>
<dbReference type="KEGG" id="xyk:GT347_18850"/>
<sequence>MLSPRRTSPAEPVHRLSPVCPSSRSPIAHEPATDLSGGENPSHPLPLAELAQAGKRRRSAQDEAPFQVVPARQSKVRKPKPAIAIAQEPAAESRELACLGWPDLKNVEAVLQILETMRRAGVEARCVRWEEVLALLNERGMGMSWSELNRVLCMVMAGPAPVRNFPVAAGHAARVLLELLNWCRVWQSSFNWSELCLLMPQCSDSMVHKATREVLRAGWLERPAHNTYRCTSKFLTDPLPAPPGAESWWSRGLPAFGPRPPGSSCP</sequence>
<proteinExistence type="predicted"/>
<dbReference type="RefSeq" id="WP_160553668.1">
    <property type="nucleotide sequence ID" value="NZ_CP047650.1"/>
</dbReference>
<reference evidence="2 3" key="1">
    <citation type="submission" date="2020-01" db="EMBL/GenBank/DDBJ databases">
        <title>Genome sequencing of strain KACC 21265.</title>
        <authorList>
            <person name="Heo J."/>
            <person name="Kim S.-J."/>
            <person name="Kim J.-S."/>
            <person name="Hong S.-B."/>
            <person name="Kwon S.-W."/>
        </authorList>
    </citation>
    <scope>NUCLEOTIDE SEQUENCE [LARGE SCALE GENOMIC DNA]</scope>
    <source>
        <strain evidence="2 3">KACC 21265</strain>
    </source>
</reference>
<evidence type="ECO:0000313" key="3">
    <source>
        <dbReference type="Proteomes" id="UP000464787"/>
    </source>
</evidence>
<gene>
    <name evidence="2" type="ORF">GT347_18850</name>
</gene>